<organism evidence="1 2">
    <name type="scientific">Metabacillus halosaccharovorans</name>
    <dbReference type="NCBI Taxonomy" id="930124"/>
    <lineage>
        <taxon>Bacteria</taxon>
        <taxon>Bacillati</taxon>
        <taxon>Bacillota</taxon>
        <taxon>Bacilli</taxon>
        <taxon>Bacillales</taxon>
        <taxon>Bacillaceae</taxon>
        <taxon>Metabacillus</taxon>
    </lineage>
</organism>
<keyword evidence="2" id="KW-1185">Reference proteome</keyword>
<dbReference type="EMBL" id="JAOYEY010000050">
    <property type="protein sequence ID" value="MCV9888391.1"/>
    <property type="molecule type" value="Genomic_DNA"/>
</dbReference>
<dbReference type="Proteomes" id="UP001526147">
    <property type="component" value="Unassembled WGS sequence"/>
</dbReference>
<sequence>MKNMIEKSVIEEKLAELETELIKLEMALDHHKTPARLENKIMEKVNQIDRQLTTISKASITNKAYHKQDHYKQYQFPVAATNA</sequence>
<proteinExistence type="predicted"/>
<evidence type="ECO:0000313" key="1">
    <source>
        <dbReference type="EMBL" id="MCV9888391.1"/>
    </source>
</evidence>
<gene>
    <name evidence="1" type="ORF">OIH86_22320</name>
</gene>
<name>A0ABT3DNG6_9BACI</name>
<reference evidence="1 2" key="1">
    <citation type="submission" date="2022-10" db="EMBL/GenBank/DDBJ databases">
        <title>Draft genome assembly of moderately radiation resistant bacterium Metabacillus halosaccharovorans.</title>
        <authorList>
            <person name="Pal S."/>
            <person name="Gopinathan A."/>
        </authorList>
    </citation>
    <scope>NUCLEOTIDE SEQUENCE [LARGE SCALE GENOMIC DNA]</scope>
    <source>
        <strain evidence="1 2">VITHBRA001</strain>
    </source>
</reference>
<comment type="caution">
    <text evidence="1">The sequence shown here is derived from an EMBL/GenBank/DDBJ whole genome shotgun (WGS) entry which is preliminary data.</text>
</comment>
<evidence type="ECO:0000313" key="2">
    <source>
        <dbReference type="Proteomes" id="UP001526147"/>
    </source>
</evidence>
<dbReference type="RefSeq" id="WP_264144493.1">
    <property type="nucleotide sequence ID" value="NZ_JAOYEY010000050.1"/>
</dbReference>
<protein>
    <submittedName>
        <fullName evidence="1">Uncharacterized protein</fullName>
    </submittedName>
</protein>
<accession>A0ABT3DNG6</accession>